<proteinExistence type="predicted"/>
<dbReference type="AlphaFoldDB" id="A0A975GKK7"/>
<dbReference type="Gene3D" id="2.20.28.160">
    <property type="match status" value="1"/>
</dbReference>
<keyword evidence="2" id="KW-1185">Reference proteome</keyword>
<dbReference type="Proteomes" id="UP000663720">
    <property type="component" value="Chromosome"/>
</dbReference>
<name>A0A975GKK7_9BACT</name>
<accession>A0A975GKK7</accession>
<dbReference type="EMBL" id="CP061799">
    <property type="protein sequence ID" value="QTA83893.1"/>
    <property type="molecule type" value="Genomic_DNA"/>
</dbReference>
<reference evidence="1" key="1">
    <citation type="journal article" date="2021" name="Microb. Physiol.">
        <title>Proteogenomic Insights into the Physiology of Marine, Sulfate-Reducing, Filamentous Desulfonema limicola and Desulfonema magnum.</title>
        <authorList>
            <person name="Schnaars V."/>
            <person name="Wohlbrand L."/>
            <person name="Scheve S."/>
            <person name="Hinrichs C."/>
            <person name="Reinhardt R."/>
            <person name="Rabus R."/>
        </authorList>
    </citation>
    <scope>NUCLEOTIDE SEQUENCE</scope>
    <source>
        <strain evidence="1">5ac10</strain>
    </source>
</reference>
<evidence type="ECO:0000313" key="1">
    <source>
        <dbReference type="EMBL" id="QTA83893.1"/>
    </source>
</evidence>
<dbReference type="KEGG" id="dli:dnl_63170"/>
<sequence length="63" mass="7349">MKAVITNQCPECNRDIATHLTERYLDYPQENFKTDCPFCNAQIEVDAEIQFSVTFQQEYKQAA</sequence>
<protein>
    <recommendedName>
        <fullName evidence="3">Small CPxCG-related zinc finger protein</fullName>
    </recommendedName>
</protein>
<dbReference type="RefSeq" id="WP_207689676.1">
    <property type="nucleotide sequence ID" value="NZ_CP061799.1"/>
</dbReference>
<evidence type="ECO:0000313" key="2">
    <source>
        <dbReference type="Proteomes" id="UP000663720"/>
    </source>
</evidence>
<evidence type="ECO:0008006" key="3">
    <source>
        <dbReference type="Google" id="ProtNLM"/>
    </source>
</evidence>
<gene>
    <name evidence="1" type="ORF">dnl_63170</name>
</gene>
<organism evidence="1 2">
    <name type="scientific">Desulfonema limicola</name>
    <dbReference type="NCBI Taxonomy" id="45656"/>
    <lineage>
        <taxon>Bacteria</taxon>
        <taxon>Pseudomonadati</taxon>
        <taxon>Thermodesulfobacteriota</taxon>
        <taxon>Desulfobacteria</taxon>
        <taxon>Desulfobacterales</taxon>
        <taxon>Desulfococcaceae</taxon>
        <taxon>Desulfonema</taxon>
    </lineage>
</organism>